<reference evidence="11 12" key="1">
    <citation type="journal article" date="2024" name="Nat. Commun.">
        <title>Phylogenomics reveals the evolutionary origins of lichenization in chlorophyte algae.</title>
        <authorList>
            <person name="Puginier C."/>
            <person name="Libourel C."/>
            <person name="Otte J."/>
            <person name="Skaloud P."/>
            <person name="Haon M."/>
            <person name="Grisel S."/>
            <person name="Petersen M."/>
            <person name="Berrin J.G."/>
            <person name="Delaux P.M."/>
            <person name="Dal Grande F."/>
            <person name="Keller J."/>
        </authorList>
    </citation>
    <scope>NUCLEOTIDE SEQUENCE [LARGE SCALE GENOMIC DNA]</scope>
    <source>
        <strain evidence="11 12">SAG 2145</strain>
    </source>
</reference>
<protein>
    <recommendedName>
        <fullName evidence="3">Conserved oligomeric Golgi complex subunit 2</fullName>
    </recommendedName>
    <alternativeName>
        <fullName evidence="8">Component of oligomeric Golgi complex 2</fullName>
    </alternativeName>
</protein>
<evidence type="ECO:0000256" key="1">
    <source>
        <dbReference type="ARBA" id="ARBA00004395"/>
    </source>
</evidence>
<sequence length="723" mass="78139">MDPARQESPAWFRPGQFLELDFSPERYVSDLRRQVPLEVLSQQLEAYLTSLKNKLVEVINEDYNDFISLSSKLMNVDGAVMRMRASLLSVKEGLGTVQGAVGGELETLQEGLSKRQAAAATRTQLQLLRDTAHAQGKVEKLLAAEAESVGEERPDALSARCRQLERIASEVSRLKFFAARGQGLAFVEGMRSRMAVCESQLEGLLSQGLERALVLPCPAATSHALRGFAAIGNPSTAEQVLRNTLVVPILDKLNQQHVQGNPRAGSEALPQVLEQLMNAVEQQMGSLLRESLQPQSGLHIFSFLANSILAAADEALAEALPGAFSPGQPQAFLTNYRAATSFLEALEGYCTTPATLQAFRTSPAAASFHRRWQLSAYFSLRFQEVAGAFEASLASPTAPAAQSQPAPDLPAGLALQPSRALVRGLQQCCSRHVCLPPLKDRFLRLLLQLLTRYSSWLHDGLTVRSQRPPDPISSSAAEAIEQDSRGWLVTASSSDLCLLRGDIDLLSSWTSEQLPTLLSDQLLQQLPSQAVSSIQEAVQEAAGGLASHAEQISRAIAGPLTDKCATALGQMRGITATYRMTTRPRPTRPSHYLASLLQPLQSLLDAPPASDLLESAKAEIIQGVVEGVAARFASQAGQLLENLRQTESALKRLKKNRPEAGEAGQLSDIEKISLQLFLDVQDFGKRVAAFGAAPASIKACLDLWQAVKPDGLEPGLPYSAQPL</sequence>
<comment type="similarity">
    <text evidence="2">Belongs to the COG2 family.</text>
</comment>
<evidence type="ECO:0000259" key="10">
    <source>
        <dbReference type="Pfam" id="PF12022"/>
    </source>
</evidence>
<evidence type="ECO:0000256" key="4">
    <source>
        <dbReference type="ARBA" id="ARBA00022448"/>
    </source>
</evidence>
<dbReference type="InterPro" id="IPR024602">
    <property type="entry name" value="COG_su2_N"/>
</dbReference>
<dbReference type="PANTHER" id="PTHR12961:SF0">
    <property type="entry name" value="CONSERVED OLIGOMERIC GOLGI COMPLEX SUBUNIT 2"/>
    <property type="match status" value="1"/>
</dbReference>
<keyword evidence="5" id="KW-0653">Protein transport</keyword>
<dbReference type="InterPro" id="IPR024603">
    <property type="entry name" value="COG_complex_COG2_C"/>
</dbReference>
<evidence type="ECO:0000256" key="3">
    <source>
        <dbReference type="ARBA" id="ARBA00020977"/>
    </source>
</evidence>
<feature type="domain" description="Conserved oligomeric Golgi complex subunit 2 N-terminal" evidence="9">
    <location>
        <begin position="11"/>
        <end position="84"/>
    </location>
</feature>
<evidence type="ECO:0000259" key="9">
    <source>
        <dbReference type="Pfam" id="PF06148"/>
    </source>
</evidence>
<evidence type="ECO:0000256" key="7">
    <source>
        <dbReference type="ARBA" id="ARBA00023136"/>
    </source>
</evidence>
<dbReference type="GO" id="GO:0017119">
    <property type="term" value="C:Golgi transport complex"/>
    <property type="evidence" value="ECO:0007669"/>
    <property type="project" value="TreeGrafter"/>
</dbReference>
<dbReference type="Proteomes" id="UP001438707">
    <property type="component" value="Unassembled WGS sequence"/>
</dbReference>
<evidence type="ECO:0000256" key="2">
    <source>
        <dbReference type="ARBA" id="ARBA00007603"/>
    </source>
</evidence>
<name>A0AAW1RVZ3_9CHLO</name>
<comment type="caution">
    <text evidence="11">The sequence shown here is derived from an EMBL/GenBank/DDBJ whole genome shotgun (WGS) entry which is preliminary data.</text>
</comment>
<keyword evidence="7" id="KW-0472">Membrane</keyword>
<dbReference type="PANTHER" id="PTHR12961">
    <property type="entry name" value="CONSERVED OLIGOMERIC GOLGI COMPLEX COMPONENT 2"/>
    <property type="match status" value="1"/>
</dbReference>
<evidence type="ECO:0000256" key="8">
    <source>
        <dbReference type="ARBA" id="ARBA00031344"/>
    </source>
</evidence>
<dbReference type="GO" id="GO:0007030">
    <property type="term" value="P:Golgi organization"/>
    <property type="evidence" value="ECO:0007669"/>
    <property type="project" value="InterPro"/>
</dbReference>
<dbReference type="Pfam" id="PF12022">
    <property type="entry name" value="COG2_C"/>
    <property type="match status" value="1"/>
</dbReference>
<dbReference type="EMBL" id="JALJOS010000006">
    <property type="protein sequence ID" value="KAK9837983.1"/>
    <property type="molecule type" value="Genomic_DNA"/>
</dbReference>
<dbReference type="GO" id="GO:0015031">
    <property type="term" value="P:protein transport"/>
    <property type="evidence" value="ECO:0007669"/>
    <property type="project" value="UniProtKB-KW"/>
</dbReference>
<feature type="domain" description="COG complex component COG2 C-terminal" evidence="10">
    <location>
        <begin position="370"/>
        <end position="680"/>
    </location>
</feature>
<comment type="subcellular location">
    <subcellularLocation>
        <location evidence="1">Golgi apparatus membrane</location>
        <topology evidence="1">Peripheral membrane protein</topology>
    </subcellularLocation>
</comment>
<evidence type="ECO:0000313" key="11">
    <source>
        <dbReference type="EMBL" id="KAK9837983.1"/>
    </source>
</evidence>
<dbReference type="InterPro" id="IPR009316">
    <property type="entry name" value="COG2"/>
</dbReference>
<gene>
    <name evidence="11" type="ORF">WJX74_008999</name>
</gene>
<keyword evidence="4" id="KW-0813">Transport</keyword>
<keyword evidence="6" id="KW-0333">Golgi apparatus</keyword>
<dbReference type="Pfam" id="PF06148">
    <property type="entry name" value="COG2_N"/>
    <property type="match status" value="1"/>
</dbReference>
<accession>A0AAW1RVZ3</accession>
<proteinExistence type="inferred from homology"/>
<dbReference type="AlphaFoldDB" id="A0AAW1RVZ3"/>
<evidence type="ECO:0000256" key="5">
    <source>
        <dbReference type="ARBA" id="ARBA00022927"/>
    </source>
</evidence>
<dbReference type="GO" id="GO:0006891">
    <property type="term" value="P:intra-Golgi vesicle-mediated transport"/>
    <property type="evidence" value="ECO:0007669"/>
    <property type="project" value="TreeGrafter"/>
</dbReference>
<keyword evidence="12" id="KW-1185">Reference proteome</keyword>
<evidence type="ECO:0000256" key="6">
    <source>
        <dbReference type="ARBA" id="ARBA00023034"/>
    </source>
</evidence>
<dbReference type="GO" id="GO:0000139">
    <property type="term" value="C:Golgi membrane"/>
    <property type="evidence" value="ECO:0007669"/>
    <property type="project" value="UniProtKB-SubCell"/>
</dbReference>
<organism evidence="11 12">
    <name type="scientific">Apatococcus lobatus</name>
    <dbReference type="NCBI Taxonomy" id="904363"/>
    <lineage>
        <taxon>Eukaryota</taxon>
        <taxon>Viridiplantae</taxon>
        <taxon>Chlorophyta</taxon>
        <taxon>core chlorophytes</taxon>
        <taxon>Trebouxiophyceae</taxon>
        <taxon>Chlorellales</taxon>
        <taxon>Chlorellaceae</taxon>
        <taxon>Apatococcus</taxon>
    </lineage>
</organism>
<evidence type="ECO:0000313" key="12">
    <source>
        <dbReference type="Proteomes" id="UP001438707"/>
    </source>
</evidence>